<proteinExistence type="predicted"/>
<organism evidence="1 2">
    <name type="scientific">Cuscuta australis</name>
    <dbReference type="NCBI Taxonomy" id="267555"/>
    <lineage>
        <taxon>Eukaryota</taxon>
        <taxon>Viridiplantae</taxon>
        <taxon>Streptophyta</taxon>
        <taxon>Embryophyta</taxon>
        <taxon>Tracheophyta</taxon>
        <taxon>Spermatophyta</taxon>
        <taxon>Magnoliopsida</taxon>
        <taxon>eudicotyledons</taxon>
        <taxon>Gunneridae</taxon>
        <taxon>Pentapetalae</taxon>
        <taxon>asterids</taxon>
        <taxon>lamiids</taxon>
        <taxon>Solanales</taxon>
        <taxon>Convolvulaceae</taxon>
        <taxon>Cuscuteae</taxon>
        <taxon>Cuscuta</taxon>
        <taxon>Cuscuta subgen. Grammica</taxon>
        <taxon>Cuscuta sect. Cleistogrammica</taxon>
    </lineage>
</organism>
<protein>
    <submittedName>
        <fullName evidence="1">Uncharacterized protein</fullName>
    </submittedName>
</protein>
<evidence type="ECO:0000313" key="1">
    <source>
        <dbReference type="EMBL" id="RAL38206.1"/>
    </source>
</evidence>
<sequence>MSIKAEDVKGRHYEGCDEDRVKRMSDWETSLVELIVAGQHAGIGVPRRHLSRLLVVAATMPGWVVPRLACLDGIAALEDTHGEDAGGRHCWLLLASGGRPTEGPTRSDCCYGPSGSGRQSLISVRGR</sequence>
<keyword evidence="2" id="KW-1185">Reference proteome</keyword>
<dbReference type="Proteomes" id="UP000249390">
    <property type="component" value="Unassembled WGS sequence"/>
</dbReference>
<gene>
    <name evidence="1" type="ORF">DM860_017411</name>
</gene>
<evidence type="ECO:0000313" key="2">
    <source>
        <dbReference type="Proteomes" id="UP000249390"/>
    </source>
</evidence>
<accession>A0A328CYD0</accession>
<reference evidence="1 2" key="1">
    <citation type="submission" date="2018-06" db="EMBL/GenBank/DDBJ databases">
        <title>The Genome of Cuscuta australis (Dodder) Provides Insight into the Evolution of Plant Parasitism.</title>
        <authorList>
            <person name="Liu H."/>
        </authorList>
    </citation>
    <scope>NUCLEOTIDE SEQUENCE [LARGE SCALE GENOMIC DNA]</scope>
    <source>
        <strain evidence="2">cv. Yunnan</strain>
        <tissue evidence="1">Vines</tissue>
    </source>
</reference>
<comment type="caution">
    <text evidence="1">The sequence shown here is derived from an EMBL/GenBank/DDBJ whole genome shotgun (WGS) entry which is preliminary data.</text>
</comment>
<dbReference type="EMBL" id="NQVE01000214">
    <property type="protein sequence ID" value="RAL38206.1"/>
    <property type="molecule type" value="Genomic_DNA"/>
</dbReference>
<name>A0A328CYD0_9ASTE</name>
<dbReference type="AlphaFoldDB" id="A0A328CYD0"/>